<evidence type="ECO:0000313" key="2">
    <source>
        <dbReference type="Proteomes" id="UP000470772"/>
    </source>
</evidence>
<dbReference type="RefSeq" id="WP_156016982.1">
    <property type="nucleotide sequence ID" value="NZ_WGGD01000005.1"/>
</dbReference>
<sequence length="198" mass="22854">MELRVEESEDLLMPPLKEYTYICGDIVSETKCNGSLLFRDPDYVTLNMTDMIMSMSLQGALRSKLRGRKLDRWLSYVSKYRIEVNQKEFASVLKLGSVITLYVDGIDIDGISGDFAMKEIRVVGTGYNVDRIVDALVELTPRLITVQLRQGVWFMVTSYTSMFIDTAVKKKLFQFINIRRMVCKKIISKEKTRICYLD</sequence>
<proteinExistence type="predicted"/>
<name>A0A6A9QLI2_SULME</name>
<accession>A0A6A9QLI2</accession>
<reference evidence="1 2" key="1">
    <citation type="submission" date="2019-10" db="EMBL/GenBank/DDBJ databases">
        <title>Sequencing and Assembly of Multiple Reported Metal-Biooxidizing Members of the Extremely Thermoacidophilic Archaeal Family Sulfolobaceae.</title>
        <authorList>
            <person name="Counts J.A."/>
            <person name="Kelly R.M."/>
        </authorList>
    </citation>
    <scope>NUCLEOTIDE SEQUENCE [LARGE SCALE GENOMIC DNA]</scope>
    <source>
        <strain evidence="1 2">DSM 6482</strain>
    </source>
</reference>
<dbReference type="AlphaFoldDB" id="A0A6A9QLI2"/>
<organism evidence="1 2">
    <name type="scientific">Sulfuracidifex metallicus DSM 6482 = JCM 9184</name>
    <dbReference type="NCBI Taxonomy" id="523847"/>
    <lineage>
        <taxon>Archaea</taxon>
        <taxon>Thermoproteota</taxon>
        <taxon>Thermoprotei</taxon>
        <taxon>Sulfolobales</taxon>
        <taxon>Sulfolobaceae</taxon>
        <taxon>Sulfuracidifex</taxon>
    </lineage>
</organism>
<gene>
    <name evidence="1" type="ORF">GC250_08135</name>
</gene>
<protein>
    <submittedName>
        <fullName evidence="1">Uncharacterized protein</fullName>
    </submittedName>
</protein>
<dbReference type="EMBL" id="WGGD01000005">
    <property type="protein sequence ID" value="MUN29404.1"/>
    <property type="molecule type" value="Genomic_DNA"/>
</dbReference>
<keyword evidence="2" id="KW-1185">Reference proteome</keyword>
<dbReference type="Proteomes" id="UP000470772">
    <property type="component" value="Unassembled WGS sequence"/>
</dbReference>
<evidence type="ECO:0000313" key="1">
    <source>
        <dbReference type="EMBL" id="MUN29404.1"/>
    </source>
</evidence>
<comment type="caution">
    <text evidence="1">The sequence shown here is derived from an EMBL/GenBank/DDBJ whole genome shotgun (WGS) entry which is preliminary data.</text>
</comment>